<dbReference type="GO" id="GO:0070700">
    <property type="term" value="F:BMP receptor binding"/>
    <property type="evidence" value="ECO:0007669"/>
    <property type="project" value="EnsemblMetazoa"/>
</dbReference>
<dbReference type="InterPro" id="IPR036578">
    <property type="entry name" value="SMAD_MH1_sf"/>
</dbReference>
<dbReference type="HOGENOM" id="CLU_536675_0_0_1"/>
<evidence type="ECO:0000259" key="9">
    <source>
        <dbReference type="PROSITE" id="PS51075"/>
    </source>
</evidence>
<dbReference type="Pfam" id="PF03166">
    <property type="entry name" value="MH2"/>
    <property type="match status" value="1"/>
</dbReference>
<dbReference type="GO" id="GO:0035214">
    <property type="term" value="P:eye-antennal disc development"/>
    <property type="evidence" value="ECO:0007669"/>
    <property type="project" value="EnsemblMetazoa"/>
</dbReference>
<proteinExistence type="inferred from homology"/>
<dbReference type="GO" id="GO:0005829">
    <property type="term" value="C:cytosol"/>
    <property type="evidence" value="ECO:0007669"/>
    <property type="project" value="EnsemblMetazoa"/>
</dbReference>
<sequence>MIFPSEKKKELWRYASRNNPAMSDGLPIQSPQPLHPQHRLHPQRMGEQRLSIGSRGSCNDESLRLAQTSTPPPPYNCIDCSGSYSQNSNHRQRHQHHQHQPQHHHNRLDGVLAETQTDIYADFLPTEDSDSDYATRAVNTYTKGGASGCESSNDDSLNERRSVRSQQEPPRMEPPTPPTNLQSTQTNNRFFPIATSAANMFRNCCGGSHANESSSSNGHHPGIPSTSHNPNPQQHQSQTAANPRHSIPLTSATRKRKDFDAFIKQLKHKQPADLLRAVKSRVDLPAKTNSSITGGGNVVVPSASPSYLKCILIKCTTIATEEDLHHVTACRLFFWPDLRNGAELKRLPLCPTAGDSVYACCNPLHWFRILHLIDAESEPPPYHRSKMLRLRDADSEEDFPNVEKSIIPTWMAPRPNSGRSSSSISSIIKQTTQTTTTESQLFGPSLESFTTDGKDRTAYSKGWCQIAYWELAQRVGEFFYAKEPAVNIFTEGPDDFGGDSMCLLDLKASKVGKAKSSDAVQNTRQKVGLGVTLSLECDDVWIYNRGNVPIFVDSPTLAEDMDRVCKVMPGYCLKAFQMHRAQSLAGRQTHHPHLGPIDQFSMKISFAKGWGYTYRRQDIMGCPCWLEVHFTCLR</sequence>
<dbReference type="PANTHER" id="PTHR13703">
    <property type="entry name" value="SMAD"/>
    <property type="match status" value="1"/>
</dbReference>
<dbReference type="GO" id="GO:0070411">
    <property type="term" value="F:I-SMAD binding"/>
    <property type="evidence" value="ECO:0007669"/>
    <property type="project" value="TreeGrafter"/>
</dbReference>
<dbReference type="GO" id="GO:0030514">
    <property type="term" value="P:negative regulation of BMP signaling pathway"/>
    <property type="evidence" value="ECO:0007669"/>
    <property type="project" value="EnsemblMetazoa"/>
</dbReference>
<evidence type="ECO:0000259" key="10">
    <source>
        <dbReference type="PROSITE" id="PS51076"/>
    </source>
</evidence>
<feature type="region of interest" description="Disordered" evidence="8">
    <location>
        <begin position="21"/>
        <end position="58"/>
    </location>
</feature>
<dbReference type="GO" id="GO:0060395">
    <property type="term" value="P:SMAD protein signal transduction"/>
    <property type="evidence" value="ECO:0007669"/>
    <property type="project" value="TreeGrafter"/>
</dbReference>
<feature type="compositionally biased region" description="Polar residues" evidence="8">
    <location>
        <begin position="210"/>
        <end position="241"/>
    </location>
</feature>
<dbReference type="GO" id="GO:0046872">
    <property type="term" value="F:metal ion binding"/>
    <property type="evidence" value="ECO:0007669"/>
    <property type="project" value="UniProtKB-KW"/>
</dbReference>
<dbReference type="Pfam" id="PF03165">
    <property type="entry name" value="MH1"/>
    <property type="match status" value="1"/>
</dbReference>
<feature type="region of interest" description="Disordered" evidence="8">
    <location>
        <begin position="209"/>
        <end position="253"/>
    </location>
</feature>
<dbReference type="eggNOG" id="KOG3701">
    <property type="taxonomic scope" value="Eukaryota"/>
</dbReference>
<dbReference type="GO" id="GO:0016477">
    <property type="term" value="P:cell migration"/>
    <property type="evidence" value="ECO:0007669"/>
    <property type="project" value="EnsemblMetazoa"/>
</dbReference>
<dbReference type="GO" id="GO:0030718">
    <property type="term" value="P:germ-line stem cell population maintenance"/>
    <property type="evidence" value="ECO:0007669"/>
    <property type="project" value="EnsemblMetazoa"/>
</dbReference>
<dbReference type="Gene3D" id="2.60.200.10">
    <property type="match status" value="1"/>
</dbReference>
<evidence type="ECO:0000256" key="6">
    <source>
        <dbReference type="ARBA" id="ARBA00023242"/>
    </source>
</evidence>
<dbReference type="SUPFAM" id="SSF56366">
    <property type="entry name" value="SMAD MH1 domain"/>
    <property type="match status" value="1"/>
</dbReference>
<dbReference type="InterPro" id="IPR008984">
    <property type="entry name" value="SMAD_FHA_dom_sf"/>
</dbReference>
<reference evidence="11 12" key="1">
    <citation type="journal article" date="2007" name="Nature">
        <title>Evolution of genes and genomes on the Drosophila phylogeny.</title>
        <authorList>
            <consortium name="Drosophila 12 Genomes Consortium"/>
            <person name="Clark A.G."/>
            <person name="Eisen M.B."/>
            <person name="Smith D.R."/>
            <person name="Bergman C.M."/>
            <person name="Oliver B."/>
            <person name="Markow T.A."/>
            <person name="Kaufman T.C."/>
            <person name="Kellis M."/>
            <person name="Gelbart W."/>
            <person name="Iyer V.N."/>
            <person name="Pollard D.A."/>
            <person name="Sackton T.B."/>
            <person name="Larracuente A.M."/>
            <person name="Singh N.D."/>
            <person name="Abad J.P."/>
            <person name="Abt D.N."/>
            <person name="Adryan B."/>
            <person name="Aguade M."/>
            <person name="Akashi H."/>
            <person name="Anderson W.W."/>
            <person name="Aquadro C.F."/>
            <person name="Ardell D.H."/>
            <person name="Arguello R."/>
            <person name="Artieri C.G."/>
            <person name="Barbash D.A."/>
            <person name="Barker D."/>
            <person name="Barsanti P."/>
            <person name="Batterham P."/>
            <person name="Batzoglou S."/>
            <person name="Begun D."/>
            <person name="Bhutkar A."/>
            <person name="Blanco E."/>
            <person name="Bosak S.A."/>
            <person name="Bradley R.K."/>
            <person name="Brand A.D."/>
            <person name="Brent M.R."/>
            <person name="Brooks A.N."/>
            <person name="Brown R.H."/>
            <person name="Butlin R.K."/>
            <person name="Caggese C."/>
            <person name="Calvi B.R."/>
            <person name="Bernardo de Carvalho A."/>
            <person name="Caspi A."/>
            <person name="Castrezana S."/>
            <person name="Celniker S.E."/>
            <person name="Chang J.L."/>
            <person name="Chapple C."/>
            <person name="Chatterji S."/>
            <person name="Chinwalla A."/>
            <person name="Civetta A."/>
            <person name="Clifton S.W."/>
            <person name="Comeron J.M."/>
            <person name="Costello J.C."/>
            <person name="Coyne J.A."/>
            <person name="Daub J."/>
            <person name="David R.G."/>
            <person name="Delcher A.L."/>
            <person name="Delehaunty K."/>
            <person name="Do C.B."/>
            <person name="Ebling H."/>
            <person name="Edwards K."/>
            <person name="Eickbush T."/>
            <person name="Evans J.D."/>
            <person name="Filipski A."/>
            <person name="Findeiss S."/>
            <person name="Freyhult E."/>
            <person name="Fulton L."/>
            <person name="Fulton R."/>
            <person name="Garcia A.C."/>
            <person name="Gardiner A."/>
            <person name="Garfield D.A."/>
            <person name="Garvin B.E."/>
            <person name="Gibson G."/>
            <person name="Gilbert D."/>
            <person name="Gnerre S."/>
            <person name="Godfrey J."/>
            <person name="Good R."/>
            <person name="Gotea V."/>
            <person name="Gravely B."/>
            <person name="Greenberg A.J."/>
            <person name="Griffiths-Jones S."/>
            <person name="Gross S."/>
            <person name="Guigo R."/>
            <person name="Gustafson E.A."/>
            <person name="Haerty W."/>
            <person name="Hahn M.W."/>
            <person name="Halligan D.L."/>
            <person name="Halpern A.L."/>
            <person name="Halter G.M."/>
            <person name="Han M.V."/>
            <person name="Heger A."/>
            <person name="Hillier L."/>
            <person name="Hinrichs A.S."/>
            <person name="Holmes I."/>
            <person name="Hoskins R.A."/>
            <person name="Hubisz M.J."/>
            <person name="Hultmark D."/>
            <person name="Huntley M.A."/>
            <person name="Jaffe D.B."/>
            <person name="Jagadeeshan S."/>
            <person name="Jeck W.R."/>
            <person name="Johnson J."/>
            <person name="Jones C.D."/>
            <person name="Jordan W.C."/>
            <person name="Karpen G.H."/>
            <person name="Kataoka E."/>
            <person name="Keightley P.D."/>
            <person name="Kheradpour P."/>
            <person name="Kirkness E.F."/>
            <person name="Koerich L.B."/>
            <person name="Kristiansen K."/>
            <person name="Kudrna D."/>
            <person name="Kulathinal R.J."/>
            <person name="Kumar S."/>
            <person name="Kwok R."/>
            <person name="Lander E."/>
            <person name="Langley C.H."/>
            <person name="Lapoint R."/>
            <person name="Lazzaro B.P."/>
            <person name="Lee S.J."/>
            <person name="Levesque L."/>
            <person name="Li R."/>
            <person name="Lin C.F."/>
            <person name="Lin M.F."/>
            <person name="Lindblad-Toh K."/>
            <person name="Llopart A."/>
            <person name="Long M."/>
            <person name="Low L."/>
            <person name="Lozovsky E."/>
            <person name="Lu J."/>
            <person name="Luo M."/>
            <person name="Machado C.A."/>
            <person name="Makalowski W."/>
            <person name="Marzo M."/>
            <person name="Matsuda M."/>
            <person name="Matzkin L."/>
            <person name="McAllister B."/>
            <person name="McBride C.S."/>
            <person name="McKernan B."/>
            <person name="McKernan K."/>
            <person name="Mendez-Lago M."/>
            <person name="Minx P."/>
            <person name="Mollenhauer M.U."/>
            <person name="Montooth K."/>
            <person name="Mount S.M."/>
            <person name="Mu X."/>
            <person name="Myers E."/>
            <person name="Negre B."/>
            <person name="Newfeld S."/>
            <person name="Nielsen R."/>
            <person name="Noor M.A."/>
            <person name="O'Grady P."/>
            <person name="Pachter L."/>
            <person name="Papaceit M."/>
            <person name="Parisi M.J."/>
            <person name="Parisi M."/>
            <person name="Parts L."/>
            <person name="Pedersen J.S."/>
            <person name="Pesole G."/>
            <person name="Phillippy A.M."/>
            <person name="Ponting C.P."/>
            <person name="Pop M."/>
            <person name="Porcelli D."/>
            <person name="Powell J.R."/>
            <person name="Prohaska S."/>
            <person name="Pruitt K."/>
            <person name="Puig M."/>
            <person name="Quesneville H."/>
            <person name="Ram K.R."/>
            <person name="Rand D."/>
            <person name="Rasmussen M.D."/>
            <person name="Reed L.K."/>
            <person name="Reenan R."/>
            <person name="Reily A."/>
            <person name="Remington K.A."/>
            <person name="Rieger T.T."/>
            <person name="Ritchie M.G."/>
            <person name="Robin C."/>
            <person name="Rogers Y.H."/>
            <person name="Rohde C."/>
            <person name="Rozas J."/>
            <person name="Rubenfield M.J."/>
            <person name="Ruiz A."/>
            <person name="Russo S."/>
            <person name="Salzberg S.L."/>
            <person name="Sanchez-Gracia A."/>
            <person name="Saranga D.J."/>
            <person name="Sato H."/>
            <person name="Schaeffer S.W."/>
            <person name="Schatz M.C."/>
            <person name="Schlenke T."/>
            <person name="Schwartz R."/>
            <person name="Segarra C."/>
            <person name="Singh R.S."/>
            <person name="Sirot L."/>
            <person name="Sirota M."/>
            <person name="Sisneros N.B."/>
            <person name="Smith C.D."/>
            <person name="Smith T.F."/>
            <person name="Spieth J."/>
            <person name="Stage D.E."/>
            <person name="Stark A."/>
            <person name="Stephan W."/>
            <person name="Strausberg R.L."/>
            <person name="Strempel S."/>
            <person name="Sturgill D."/>
            <person name="Sutton G."/>
            <person name="Sutton G.G."/>
            <person name="Tao W."/>
            <person name="Teichmann S."/>
            <person name="Tobari Y.N."/>
            <person name="Tomimura Y."/>
            <person name="Tsolas J.M."/>
            <person name="Valente V.L."/>
            <person name="Venter E."/>
            <person name="Venter J.C."/>
            <person name="Vicario S."/>
            <person name="Vieira F.G."/>
            <person name="Vilella A.J."/>
            <person name="Villasante A."/>
            <person name="Walenz B."/>
            <person name="Wang J."/>
            <person name="Wasserman M."/>
            <person name="Watts T."/>
            <person name="Wilson D."/>
            <person name="Wilson R.K."/>
            <person name="Wing R.A."/>
            <person name="Wolfner M.F."/>
            <person name="Wong A."/>
            <person name="Wong G.K."/>
            <person name="Wu C.I."/>
            <person name="Wu G."/>
            <person name="Yamamoto D."/>
            <person name="Yang H.P."/>
            <person name="Yang S.P."/>
            <person name="Yorke J.A."/>
            <person name="Yoshida K."/>
            <person name="Zdobnov E."/>
            <person name="Zhang P."/>
            <person name="Zhang Y."/>
            <person name="Zimin A.V."/>
            <person name="Baldwin J."/>
            <person name="Abdouelleil A."/>
            <person name="Abdulkadir J."/>
            <person name="Abebe A."/>
            <person name="Abera B."/>
            <person name="Abreu J."/>
            <person name="Acer S.C."/>
            <person name="Aftuck L."/>
            <person name="Alexander A."/>
            <person name="An P."/>
            <person name="Anderson E."/>
            <person name="Anderson S."/>
            <person name="Arachi H."/>
            <person name="Azer M."/>
            <person name="Bachantsang P."/>
            <person name="Barry A."/>
            <person name="Bayul T."/>
            <person name="Berlin A."/>
            <person name="Bessette D."/>
            <person name="Bloom T."/>
            <person name="Blye J."/>
            <person name="Boguslavskiy L."/>
            <person name="Bonnet C."/>
            <person name="Boukhgalter B."/>
            <person name="Bourzgui I."/>
            <person name="Brown A."/>
            <person name="Cahill P."/>
            <person name="Channer S."/>
            <person name="Cheshatsang Y."/>
            <person name="Chuda L."/>
            <person name="Citroen M."/>
            <person name="Collymore A."/>
            <person name="Cooke P."/>
            <person name="Costello M."/>
            <person name="D'Aco K."/>
            <person name="Daza R."/>
            <person name="De Haan G."/>
            <person name="DeGray S."/>
            <person name="DeMaso C."/>
            <person name="Dhargay N."/>
            <person name="Dooley K."/>
            <person name="Dooley E."/>
            <person name="Doricent M."/>
            <person name="Dorje P."/>
            <person name="Dorjee K."/>
            <person name="Dupes A."/>
            <person name="Elong R."/>
            <person name="Falk J."/>
            <person name="Farina A."/>
            <person name="Faro S."/>
            <person name="Ferguson D."/>
            <person name="Fisher S."/>
            <person name="Foley C.D."/>
            <person name="Franke A."/>
            <person name="Friedrich D."/>
            <person name="Gadbois L."/>
            <person name="Gearin G."/>
            <person name="Gearin C.R."/>
            <person name="Giannoukos G."/>
            <person name="Goode T."/>
            <person name="Graham J."/>
            <person name="Grandbois E."/>
            <person name="Grewal S."/>
            <person name="Gyaltsen K."/>
            <person name="Hafez N."/>
            <person name="Hagos B."/>
            <person name="Hall J."/>
            <person name="Henson C."/>
            <person name="Hollinger A."/>
            <person name="Honan T."/>
            <person name="Huard M.D."/>
            <person name="Hughes L."/>
            <person name="Hurhula B."/>
            <person name="Husby M.E."/>
            <person name="Kamat A."/>
            <person name="Kanga B."/>
            <person name="Kashin S."/>
            <person name="Khazanovich D."/>
            <person name="Kisner P."/>
            <person name="Lance K."/>
            <person name="Lara M."/>
            <person name="Lee W."/>
            <person name="Lennon N."/>
            <person name="Letendre F."/>
            <person name="LeVine R."/>
            <person name="Lipovsky A."/>
            <person name="Liu X."/>
            <person name="Liu J."/>
            <person name="Liu S."/>
            <person name="Lokyitsang T."/>
            <person name="Lokyitsang Y."/>
            <person name="Lubonja R."/>
            <person name="Lui A."/>
            <person name="MacDonald P."/>
            <person name="Magnisalis V."/>
            <person name="Maru K."/>
            <person name="Matthews C."/>
            <person name="McCusker W."/>
            <person name="McDonough S."/>
            <person name="Mehta T."/>
            <person name="Meldrim J."/>
            <person name="Meneus L."/>
            <person name="Mihai O."/>
            <person name="Mihalev A."/>
            <person name="Mihova T."/>
            <person name="Mittelman R."/>
            <person name="Mlenga V."/>
            <person name="Montmayeur A."/>
            <person name="Mulrain L."/>
            <person name="Navidi A."/>
            <person name="Naylor J."/>
            <person name="Negash T."/>
            <person name="Nguyen T."/>
            <person name="Nguyen N."/>
            <person name="Nicol R."/>
            <person name="Norbu C."/>
            <person name="Norbu N."/>
            <person name="Novod N."/>
            <person name="O'Neill B."/>
            <person name="Osman S."/>
            <person name="Markiewicz E."/>
            <person name="Oyono O.L."/>
            <person name="Patti C."/>
            <person name="Phunkhang P."/>
            <person name="Pierre F."/>
            <person name="Priest M."/>
            <person name="Raghuraman S."/>
            <person name="Rege F."/>
            <person name="Reyes R."/>
            <person name="Rise C."/>
            <person name="Rogov P."/>
            <person name="Ross K."/>
            <person name="Ryan E."/>
            <person name="Settipalli S."/>
            <person name="Shea T."/>
            <person name="Sherpa N."/>
            <person name="Shi L."/>
            <person name="Shih D."/>
            <person name="Sparrow T."/>
            <person name="Spaulding J."/>
            <person name="Stalker J."/>
            <person name="Stange-Thomann N."/>
            <person name="Stavropoulos S."/>
            <person name="Stone C."/>
            <person name="Strader C."/>
            <person name="Tesfaye S."/>
            <person name="Thomson T."/>
            <person name="Thoulutsang Y."/>
            <person name="Thoulutsang D."/>
            <person name="Topham K."/>
            <person name="Topping I."/>
            <person name="Tsamla T."/>
            <person name="Vassiliev H."/>
            <person name="Vo A."/>
            <person name="Wangchuk T."/>
            <person name="Wangdi T."/>
            <person name="Weiand M."/>
            <person name="Wilkinson J."/>
            <person name="Wilson A."/>
            <person name="Yadav S."/>
            <person name="Young G."/>
            <person name="Yu Q."/>
            <person name="Zembek L."/>
            <person name="Zhong D."/>
            <person name="Zimmer A."/>
            <person name="Zwirko Z."/>
            <person name="Jaffe D.B."/>
            <person name="Alvarez P."/>
            <person name="Brockman W."/>
            <person name="Butler J."/>
            <person name="Chin C."/>
            <person name="Gnerre S."/>
            <person name="Grabherr M."/>
            <person name="Kleber M."/>
            <person name="Mauceli E."/>
            <person name="MacCallum I."/>
        </authorList>
    </citation>
    <scope>NUCLEOTIDE SEQUENCE [LARGE SCALE GENOMIC DNA]</scope>
    <source>
        <strain evidence="12">Tucson 14030-0811.24</strain>
    </source>
</reference>
<dbReference type="InterPro" id="IPR017855">
    <property type="entry name" value="SMAD-like_dom_sf"/>
</dbReference>
<keyword evidence="3" id="KW-0862">Zinc</keyword>
<evidence type="ECO:0000256" key="8">
    <source>
        <dbReference type="SAM" id="MobiDB-lite"/>
    </source>
</evidence>
<keyword evidence="2" id="KW-0479">Metal-binding</keyword>
<dbReference type="AlphaFoldDB" id="B4NJZ6"/>
<comment type="similarity">
    <text evidence="1 7">Belongs to the dwarfin/SMAD family.</text>
</comment>
<dbReference type="FunCoup" id="B4NJZ6">
    <property type="interactions" value="271"/>
</dbReference>
<dbReference type="GO" id="GO:0048635">
    <property type="term" value="P:negative regulation of muscle organ development"/>
    <property type="evidence" value="ECO:0007669"/>
    <property type="project" value="EnsemblMetazoa"/>
</dbReference>
<dbReference type="GO" id="GO:0071144">
    <property type="term" value="C:heteromeric SMAD protein complex"/>
    <property type="evidence" value="ECO:0007669"/>
    <property type="project" value="TreeGrafter"/>
</dbReference>
<dbReference type="GO" id="GO:0007443">
    <property type="term" value="P:Malpighian tubule morphogenesis"/>
    <property type="evidence" value="ECO:0007669"/>
    <property type="project" value="EnsemblMetazoa"/>
</dbReference>
<dbReference type="GO" id="GO:0007488">
    <property type="term" value="P:histoblast morphogenesis"/>
    <property type="evidence" value="ECO:0007669"/>
    <property type="project" value="EnsemblMetazoa"/>
</dbReference>
<feature type="compositionally biased region" description="Basic residues" evidence="8">
    <location>
        <begin position="90"/>
        <end position="106"/>
    </location>
</feature>
<feature type="compositionally biased region" description="Low complexity" evidence="8">
    <location>
        <begin position="420"/>
        <end position="440"/>
    </location>
</feature>
<keyword evidence="4 7" id="KW-0805">Transcription regulation</keyword>
<feature type="region of interest" description="Disordered" evidence="8">
    <location>
        <begin position="79"/>
        <end position="106"/>
    </location>
</feature>
<dbReference type="GO" id="GO:0007448">
    <property type="term" value="P:anterior/posterior pattern specification, imaginal disc"/>
    <property type="evidence" value="ECO:0007669"/>
    <property type="project" value="EnsemblMetazoa"/>
</dbReference>
<dbReference type="STRING" id="7260.B4NJZ6"/>
<dbReference type="Gene3D" id="3.90.520.10">
    <property type="entry name" value="SMAD MH1 domain"/>
    <property type="match status" value="1"/>
</dbReference>
<evidence type="ECO:0000256" key="7">
    <source>
        <dbReference type="RuleBase" id="RU361195"/>
    </source>
</evidence>
<accession>B4NJZ6</accession>
<evidence type="ECO:0000256" key="3">
    <source>
        <dbReference type="ARBA" id="ARBA00022833"/>
    </source>
</evidence>
<dbReference type="SMART" id="SM00523">
    <property type="entry name" value="DWA"/>
    <property type="match status" value="1"/>
</dbReference>
<feature type="domain" description="MH2" evidence="10">
    <location>
        <begin position="463"/>
        <end position="634"/>
    </location>
</feature>
<name>B4NJZ6_DROWI</name>
<dbReference type="GO" id="GO:0090254">
    <property type="term" value="P:cell elongation involved in imaginal disc-derived wing morphogenesis"/>
    <property type="evidence" value="ECO:0007669"/>
    <property type="project" value="EnsemblMetazoa"/>
</dbReference>
<dbReference type="GO" id="GO:0031290">
    <property type="term" value="P:retinal ganglion cell axon guidance"/>
    <property type="evidence" value="ECO:0007669"/>
    <property type="project" value="EnsemblMetazoa"/>
</dbReference>
<keyword evidence="6 7" id="KW-0539">Nucleus</keyword>
<dbReference type="InterPro" id="IPR013790">
    <property type="entry name" value="Dwarfin"/>
</dbReference>
<comment type="subcellular location">
    <subcellularLocation>
        <location evidence="7">Cytoplasm</location>
    </subcellularLocation>
    <subcellularLocation>
        <location evidence="7">Nucleus</location>
    </subcellularLocation>
</comment>
<dbReference type="GO" id="GO:0036335">
    <property type="term" value="P:intestinal stem cell homeostasis"/>
    <property type="evidence" value="ECO:0007669"/>
    <property type="project" value="EnsemblMetazoa"/>
</dbReference>
<dbReference type="Proteomes" id="UP000007798">
    <property type="component" value="Unassembled WGS sequence"/>
</dbReference>
<dbReference type="GO" id="GO:0016335">
    <property type="term" value="P:morphogenesis of larval imaginal disc epithelium"/>
    <property type="evidence" value="ECO:0007669"/>
    <property type="project" value="EnsemblMetazoa"/>
</dbReference>
<dbReference type="EMBL" id="CH964272">
    <property type="protein sequence ID" value="EDW83998.2"/>
    <property type="molecule type" value="Genomic_DNA"/>
</dbReference>
<evidence type="ECO:0000256" key="5">
    <source>
        <dbReference type="ARBA" id="ARBA00023163"/>
    </source>
</evidence>
<dbReference type="PROSITE" id="PS51076">
    <property type="entry name" value="MH2"/>
    <property type="match status" value="1"/>
</dbReference>
<dbReference type="PROSITE" id="PS51075">
    <property type="entry name" value="MH1"/>
    <property type="match status" value="1"/>
</dbReference>
<feature type="region of interest" description="Disordered" evidence="8">
    <location>
        <begin position="414"/>
        <end position="446"/>
    </location>
</feature>
<evidence type="ECO:0000313" key="11">
    <source>
        <dbReference type="EMBL" id="EDW83998.2"/>
    </source>
</evidence>
<dbReference type="CDD" id="cd10489">
    <property type="entry name" value="MH1_SMAD_6_7"/>
    <property type="match status" value="1"/>
</dbReference>
<organism evidence="11 12">
    <name type="scientific">Drosophila willistoni</name>
    <name type="common">Fruit fly</name>
    <dbReference type="NCBI Taxonomy" id="7260"/>
    <lineage>
        <taxon>Eukaryota</taxon>
        <taxon>Metazoa</taxon>
        <taxon>Ecdysozoa</taxon>
        <taxon>Arthropoda</taxon>
        <taxon>Hexapoda</taxon>
        <taxon>Insecta</taxon>
        <taxon>Pterygota</taxon>
        <taxon>Neoptera</taxon>
        <taxon>Endopterygota</taxon>
        <taxon>Diptera</taxon>
        <taxon>Brachycera</taxon>
        <taxon>Muscomorpha</taxon>
        <taxon>Ephydroidea</taxon>
        <taxon>Drosophilidae</taxon>
        <taxon>Drosophila</taxon>
        <taxon>Sophophora</taxon>
    </lineage>
</organism>
<dbReference type="GO" id="GO:0045886">
    <property type="term" value="P:negative regulation of synaptic assembly at neuromuscular junction"/>
    <property type="evidence" value="ECO:0007669"/>
    <property type="project" value="EnsemblMetazoa"/>
</dbReference>
<dbReference type="GO" id="GO:0006357">
    <property type="term" value="P:regulation of transcription by RNA polymerase II"/>
    <property type="evidence" value="ECO:0007669"/>
    <property type="project" value="TreeGrafter"/>
</dbReference>
<feature type="domain" description="MH1" evidence="9">
    <location>
        <begin position="235"/>
        <end position="375"/>
    </location>
</feature>
<evidence type="ECO:0000256" key="2">
    <source>
        <dbReference type="ARBA" id="ARBA00022723"/>
    </source>
</evidence>
<dbReference type="InterPro" id="IPR003619">
    <property type="entry name" value="MAD_homology1_Dwarfin-type"/>
</dbReference>
<dbReference type="KEGG" id="dwi:6650965"/>
<dbReference type="SMART" id="SM00524">
    <property type="entry name" value="DWB"/>
    <property type="match status" value="1"/>
</dbReference>
<keyword evidence="7" id="KW-0963">Cytoplasm</keyword>
<evidence type="ECO:0000313" key="12">
    <source>
        <dbReference type="Proteomes" id="UP000007798"/>
    </source>
</evidence>
<evidence type="ECO:0000256" key="1">
    <source>
        <dbReference type="ARBA" id="ARBA00005545"/>
    </source>
</evidence>
<feature type="region of interest" description="Disordered" evidence="8">
    <location>
        <begin position="142"/>
        <end position="186"/>
    </location>
</feature>
<keyword evidence="5 7" id="KW-0804">Transcription</keyword>
<dbReference type="InterPro" id="IPR013019">
    <property type="entry name" value="MAD_homology_MH1"/>
</dbReference>
<keyword evidence="12" id="KW-1185">Reference proteome</keyword>
<protein>
    <recommendedName>
        <fullName evidence="7">Mothers against decapentaplegic homolog</fullName>
        <shortName evidence="7">MAD homolog</shortName>
        <shortName evidence="7">Mothers against DPP homolog</shortName>
    </recommendedName>
    <alternativeName>
        <fullName evidence="7">SMAD family member</fullName>
    </alternativeName>
</protein>
<evidence type="ECO:0000256" key="4">
    <source>
        <dbReference type="ARBA" id="ARBA00023015"/>
    </source>
</evidence>
<dbReference type="SUPFAM" id="SSF49879">
    <property type="entry name" value="SMAD/FHA domain"/>
    <property type="match status" value="1"/>
</dbReference>
<dbReference type="OrthoDB" id="5946219at2759"/>
<dbReference type="GO" id="GO:0140416">
    <property type="term" value="F:transcription regulator inhibitor activity"/>
    <property type="evidence" value="ECO:0007669"/>
    <property type="project" value="TreeGrafter"/>
</dbReference>
<gene>
    <name evidence="11" type="primary">Dwil\GK13383</name>
    <name evidence="11" type="ORF">Dwil_GK13383</name>
</gene>
<dbReference type="PANTHER" id="PTHR13703:SF54">
    <property type="entry name" value="MOTHERS AGAINST DECAPENTAPLEGIC HOMOLOG"/>
    <property type="match status" value="1"/>
</dbReference>
<dbReference type="InParanoid" id="B4NJZ6"/>
<dbReference type="InterPro" id="IPR001132">
    <property type="entry name" value="SMAD_dom_Dwarfin-type"/>
</dbReference>